<proteinExistence type="predicted"/>
<keyword evidence="1" id="KW-0732">Signal</keyword>
<evidence type="ECO:0000256" key="1">
    <source>
        <dbReference type="SAM" id="SignalP"/>
    </source>
</evidence>
<name>A0A0C9W3E5_SPHS4</name>
<dbReference type="AlphaFoldDB" id="A0A0C9W3E5"/>
<evidence type="ECO:0000313" key="2">
    <source>
        <dbReference type="EMBL" id="KIJ46315.1"/>
    </source>
</evidence>
<accession>A0A0C9W3E5</accession>
<feature type="chain" id="PRO_5002215665" evidence="1">
    <location>
        <begin position="19"/>
        <end position="61"/>
    </location>
</feature>
<evidence type="ECO:0000313" key="3">
    <source>
        <dbReference type="Proteomes" id="UP000054279"/>
    </source>
</evidence>
<dbReference type="HOGENOM" id="CLU_3015709_0_0_1"/>
<gene>
    <name evidence="2" type="ORF">M422DRAFT_250363</name>
</gene>
<organism evidence="2 3">
    <name type="scientific">Sphaerobolus stellatus (strain SS14)</name>
    <dbReference type="NCBI Taxonomy" id="990650"/>
    <lineage>
        <taxon>Eukaryota</taxon>
        <taxon>Fungi</taxon>
        <taxon>Dikarya</taxon>
        <taxon>Basidiomycota</taxon>
        <taxon>Agaricomycotina</taxon>
        <taxon>Agaricomycetes</taxon>
        <taxon>Phallomycetidae</taxon>
        <taxon>Geastrales</taxon>
        <taxon>Sphaerobolaceae</taxon>
        <taxon>Sphaerobolus</taxon>
    </lineage>
</organism>
<reference evidence="2 3" key="1">
    <citation type="submission" date="2014-06" db="EMBL/GenBank/DDBJ databases">
        <title>Evolutionary Origins and Diversification of the Mycorrhizal Mutualists.</title>
        <authorList>
            <consortium name="DOE Joint Genome Institute"/>
            <consortium name="Mycorrhizal Genomics Consortium"/>
            <person name="Kohler A."/>
            <person name="Kuo A."/>
            <person name="Nagy L.G."/>
            <person name="Floudas D."/>
            <person name="Copeland A."/>
            <person name="Barry K.W."/>
            <person name="Cichocki N."/>
            <person name="Veneault-Fourrey C."/>
            <person name="LaButti K."/>
            <person name="Lindquist E.A."/>
            <person name="Lipzen A."/>
            <person name="Lundell T."/>
            <person name="Morin E."/>
            <person name="Murat C."/>
            <person name="Riley R."/>
            <person name="Ohm R."/>
            <person name="Sun H."/>
            <person name="Tunlid A."/>
            <person name="Henrissat B."/>
            <person name="Grigoriev I.V."/>
            <person name="Hibbett D.S."/>
            <person name="Martin F."/>
        </authorList>
    </citation>
    <scope>NUCLEOTIDE SEQUENCE [LARGE SCALE GENOMIC DNA]</scope>
    <source>
        <strain evidence="2 3">SS14</strain>
    </source>
</reference>
<feature type="signal peptide" evidence="1">
    <location>
        <begin position="1"/>
        <end position="18"/>
    </location>
</feature>
<protein>
    <submittedName>
        <fullName evidence="2">Uncharacterized protein</fullName>
    </submittedName>
</protein>
<keyword evidence="3" id="KW-1185">Reference proteome</keyword>
<dbReference type="EMBL" id="KN837108">
    <property type="protein sequence ID" value="KIJ46315.1"/>
    <property type="molecule type" value="Genomic_DNA"/>
</dbReference>
<dbReference type="Proteomes" id="UP000054279">
    <property type="component" value="Unassembled WGS sequence"/>
</dbReference>
<sequence>MQFSAFLLFLSLGGMAFAQGPIITTTPPTPCCDGIICPTPPLNPKFGIGPECCPGDVPQCS</sequence>